<dbReference type="InParanoid" id="A0A084Q854"/>
<dbReference type="PANTHER" id="PTHR45737:SF6">
    <property type="entry name" value="VON WILLEBRAND FACTOR A DOMAIN-CONTAINING PROTEIN 5A"/>
    <property type="match status" value="1"/>
</dbReference>
<dbReference type="OrthoDB" id="1729737at2759"/>
<proteinExistence type="predicted"/>
<dbReference type="Proteomes" id="UP000028524">
    <property type="component" value="Unassembled WGS sequence"/>
</dbReference>
<feature type="domain" description="VIT" evidence="1">
    <location>
        <begin position="1"/>
        <end position="93"/>
    </location>
</feature>
<dbReference type="EMBL" id="KL661899">
    <property type="protein sequence ID" value="KFA60139.1"/>
    <property type="molecule type" value="Genomic_DNA"/>
</dbReference>
<organism evidence="2 3">
    <name type="scientific">Stachybotrys chlorohalonatus (strain IBT 40285)</name>
    <dbReference type="NCBI Taxonomy" id="1283841"/>
    <lineage>
        <taxon>Eukaryota</taxon>
        <taxon>Fungi</taxon>
        <taxon>Dikarya</taxon>
        <taxon>Ascomycota</taxon>
        <taxon>Pezizomycotina</taxon>
        <taxon>Sordariomycetes</taxon>
        <taxon>Hypocreomycetidae</taxon>
        <taxon>Hypocreales</taxon>
        <taxon>Stachybotryaceae</taxon>
        <taxon>Stachybotrys</taxon>
    </lineage>
</organism>
<protein>
    <recommendedName>
        <fullName evidence="1">VIT domain-containing protein</fullName>
    </recommendedName>
</protein>
<accession>A0A084Q854</accession>
<dbReference type="AlphaFoldDB" id="A0A084Q854"/>
<dbReference type="STRING" id="1283841.A0A084Q854"/>
<evidence type="ECO:0000313" key="2">
    <source>
        <dbReference type="EMBL" id="KFA60139.1"/>
    </source>
</evidence>
<sequence length="185" mass="19951">MNPNTNSPLQSIHYTFPIYDGVSVVGFTCTIGSRIIRSIVKERTDAKTFDDAINRGELASNLEQSVDDADVFIVLLGNVPAGEAIKRLNRHLSFAPRVDQGISITIDAEIEEGSAIASTQHSPHPISITIGTTSMEPSLDPSLRRAFASLSLGSTELEQGFVLQIVTTNLSTPAILETHPILPNQ</sequence>
<name>A0A084Q854_STAC4</name>
<evidence type="ECO:0000313" key="3">
    <source>
        <dbReference type="Proteomes" id="UP000028524"/>
    </source>
</evidence>
<gene>
    <name evidence="2" type="ORF">S40285_09603</name>
</gene>
<dbReference type="Pfam" id="PF08487">
    <property type="entry name" value="VIT"/>
    <property type="match status" value="1"/>
</dbReference>
<keyword evidence="3" id="KW-1185">Reference proteome</keyword>
<dbReference type="PANTHER" id="PTHR45737">
    <property type="entry name" value="VON WILLEBRAND FACTOR A DOMAIN-CONTAINING PROTEIN 5A"/>
    <property type="match status" value="1"/>
</dbReference>
<dbReference type="InterPro" id="IPR013694">
    <property type="entry name" value="VIT"/>
</dbReference>
<dbReference type="PROSITE" id="PS51468">
    <property type="entry name" value="VIT"/>
    <property type="match status" value="1"/>
</dbReference>
<evidence type="ECO:0000259" key="1">
    <source>
        <dbReference type="PROSITE" id="PS51468"/>
    </source>
</evidence>
<reference evidence="2 3" key="1">
    <citation type="journal article" date="2014" name="BMC Genomics">
        <title>Comparative genome sequencing reveals chemotype-specific gene clusters in the toxigenic black mold Stachybotrys.</title>
        <authorList>
            <person name="Semeiks J."/>
            <person name="Borek D."/>
            <person name="Otwinowski Z."/>
            <person name="Grishin N.V."/>
        </authorList>
    </citation>
    <scope>NUCLEOTIDE SEQUENCE [LARGE SCALE GENOMIC DNA]</scope>
    <source>
        <strain evidence="2 3">IBT 40285</strain>
    </source>
</reference>
<dbReference type="HOGENOM" id="CLU_1462245_0_0_1"/>